<dbReference type="AlphaFoldDB" id="A0A6M3XDW6"/>
<reference evidence="1" key="1">
    <citation type="submission" date="2020-03" db="EMBL/GenBank/DDBJ databases">
        <title>The deep terrestrial virosphere.</title>
        <authorList>
            <person name="Holmfeldt K."/>
            <person name="Nilsson E."/>
            <person name="Simone D."/>
            <person name="Lopez-Fernandez M."/>
            <person name="Wu X."/>
            <person name="de Brujin I."/>
            <person name="Lundin D."/>
            <person name="Andersson A."/>
            <person name="Bertilsson S."/>
            <person name="Dopson M."/>
        </authorList>
    </citation>
    <scope>NUCLEOTIDE SEQUENCE</scope>
    <source>
        <strain evidence="1">TM448B00541</strain>
    </source>
</reference>
<accession>A0A6M3XDW6</accession>
<proteinExistence type="predicted"/>
<gene>
    <name evidence="1" type="ORF">TM448B00541_0013</name>
</gene>
<evidence type="ECO:0000313" key="1">
    <source>
        <dbReference type="EMBL" id="QJH95859.1"/>
    </source>
</evidence>
<dbReference type="InterPro" id="IPR029044">
    <property type="entry name" value="Nucleotide-diphossugar_trans"/>
</dbReference>
<dbReference type="SUPFAM" id="SSF53448">
    <property type="entry name" value="Nucleotide-diphospho-sugar transferases"/>
    <property type="match status" value="1"/>
</dbReference>
<evidence type="ECO:0008006" key="2">
    <source>
        <dbReference type="Google" id="ProtNLM"/>
    </source>
</evidence>
<protein>
    <recommendedName>
        <fullName evidence="2">Glycosyltransferase</fullName>
    </recommendedName>
</protein>
<sequence>MGYLMSPKIIGLICAFGCESWISYSIKQALEFCDDVYVNISAHSSILNKYEDNTHNIARDFGKDINLIDINFNQSNHALIKPAILNYMMALSPYFSVGNWIWVFDSDEYYTINGYKTIQDIVYSNRFNEILMEEYYFYINTKKYLEGSHPRLFKIEEININPNYRFVPAQRWTVINKRSYTLDRDLGMRHYGMLQNPNMKLDMWKTEYPNKSQDNKVTWIDTIYRKYNLDDEETWISENERMFGIKSPWFSSSFVPDKDGKLFTYNGDIPTFLKDSGFDKIEDFRKEYNFI</sequence>
<organism evidence="1">
    <name type="scientific">viral metagenome</name>
    <dbReference type="NCBI Taxonomy" id="1070528"/>
    <lineage>
        <taxon>unclassified sequences</taxon>
        <taxon>metagenomes</taxon>
        <taxon>organismal metagenomes</taxon>
    </lineage>
</organism>
<dbReference type="EMBL" id="MT144631">
    <property type="protein sequence ID" value="QJH95859.1"/>
    <property type="molecule type" value="Genomic_DNA"/>
</dbReference>
<name>A0A6M3XDW6_9ZZZZ</name>